<name>A0A183FZU4_HELPZ</name>
<dbReference type="AlphaFoldDB" id="A0A183FZU4"/>
<reference evidence="3" key="2">
    <citation type="submission" date="2019-09" db="UniProtKB">
        <authorList>
            <consortium name="WormBaseParasite"/>
        </authorList>
    </citation>
    <scope>IDENTIFICATION</scope>
</reference>
<evidence type="ECO:0000313" key="2">
    <source>
        <dbReference type="Proteomes" id="UP000050761"/>
    </source>
</evidence>
<gene>
    <name evidence="1" type="ORF">HPBE_LOCUS14310</name>
</gene>
<evidence type="ECO:0000313" key="3">
    <source>
        <dbReference type="WBParaSite" id="HPBE_0001430901-mRNA-1"/>
    </source>
</evidence>
<evidence type="ECO:0000313" key="1">
    <source>
        <dbReference type="EMBL" id="VDO99214.1"/>
    </source>
</evidence>
<sequence>MSSEDRAKPVPHHVTKHVANVSPTSRHVVIYDLDEHKNGPPLEVKSADGLRLPELTGSDTTVAVYHFRWLRSAIFCLLPALRSRLRSSDYYEVLALTYNPPTLCFPLLLCFHLI</sequence>
<accession>A0A3P8AUH6</accession>
<protein>
    <submittedName>
        <fullName evidence="3">GST N-terminal domain-containing protein</fullName>
    </submittedName>
</protein>
<organism evidence="2 3">
    <name type="scientific">Heligmosomoides polygyrus</name>
    <name type="common">Parasitic roundworm</name>
    <dbReference type="NCBI Taxonomy" id="6339"/>
    <lineage>
        <taxon>Eukaryota</taxon>
        <taxon>Metazoa</taxon>
        <taxon>Ecdysozoa</taxon>
        <taxon>Nematoda</taxon>
        <taxon>Chromadorea</taxon>
        <taxon>Rhabditida</taxon>
        <taxon>Rhabditina</taxon>
        <taxon>Rhabditomorpha</taxon>
        <taxon>Strongyloidea</taxon>
        <taxon>Heligmosomidae</taxon>
        <taxon>Heligmosomoides</taxon>
    </lineage>
</organism>
<keyword evidence="2" id="KW-1185">Reference proteome</keyword>
<dbReference type="Proteomes" id="UP000050761">
    <property type="component" value="Unassembled WGS sequence"/>
</dbReference>
<dbReference type="EMBL" id="UZAH01028305">
    <property type="protein sequence ID" value="VDO99214.1"/>
    <property type="molecule type" value="Genomic_DNA"/>
</dbReference>
<accession>A0A183FZU4</accession>
<reference evidence="1 2" key="1">
    <citation type="submission" date="2018-11" db="EMBL/GenBank/DDBJ databases">
        <authorList>
            <consortium name="Pathogen Informatics"/>
        </authorList>
    </citation>
    <scope>NUCLEOTIDE SEQUENCE [LARGE SCALE GENOMIC DNA]</scope>
</reference>
<dbReference type="WBParaSite" id="HPBE_0001430901-mRNA-1">
    <property type="protein sequence ID" value="HPBE_0001430901-mRNA-1"/>
    <property type="gene ID" value="HPBE_0001430901"/>
</dbReference>
<proteinExistence type="predicted"/>